<dbReference type="InParanoid" id="A0A2U3N4T1"/>
<protein>
    <submittedName>
        <fullName evidence="1">Uncharacterized protein</fullName>
    </submittedName>
</protein>
<dbReference type="AlphaFoldDB" id="A0A2U3N4T1"/>
<dbReference type="InterPro" id="IPR038670">
    <property type="entry name" value="HslJ-like_sf"/>
</dbReference>
<proteinExistence type="predicted"/>
<reference evidence="2" key="1">
    <citation type="submission" date="2018-03" db="EMBL/GenBank/DDBJ databases">
        <authorList>
            <person name="Blom J."/>
        </authorList>
    </citation>
    <scope>NUCLEOTIDE SEQUENCE [LARGE SCALE GENOMIC DNA]</scope>
    <source>
        <strain evidence="2">KPC-SM-21</strain>
    </source>
</reference>
<evidence type="ECO:0000313" key="2">
    <source>
        <dbReference type="Proteomes" id="UP000245974"/>
    </source>
</evidence>
<accession>A0A2U3N4T1</accession>
<dbReference type="Proteomes" id="UP000245974">
    <property type="component" value="Unassembled WGS sequence"/>
</dbReference>
<dbReference type="OrthoDB" id="6690365at2"/>
<organism evidence="1 2">
    <name type="scientific">Acinetobacter stercoris</name>
    <dbReference type="NCBI Taxonomy" id="2126983"/>
    <lineage>
        <taxon>Bacteria</taxon>
        <taxon>Pseudomonadati</taxon>
        <taxon>Pseudomonadota</taxon>
        <taxon>Gammaproteobacteria</taxon>
        <taxon>Moraxellales</taxon>
        <taxon>Moraxellaceae</taxon>
        <taxon>Acinetobacter</taxon>
    </lineage>
</organism>
<sequence>MKTNIILGIVLLLGACTKPSSSNQNSYKAMSEKDQQKFLMQYTWSYTPANSQIPIELSFTQTGIGMYSQCNIISANYRLMNNTIVVEIPITSSAIGCPTHLEHQESLIKQFFEVPVAFKIIFTKTNQPLLILSQDQQQYTFLGKINGLNTVETN</sequence>
<dbReference type="Gene3D" id="2.40.128.270">
    <property type="match status" value="1"/>
</dbReference>
<gene>
    <name evidence="1" type="ORF">KPC_3841</name>
</gene>
<keyword evidence="2" id="KW-1185">Reference proteome</keyword>
<evidence type="ECO:0000313" key="1">
    <source>
        <dbReference type="EMBL" id="SPL72663.1"/>
    </source>
</evidence>
<dbReference type="PROSITE" id="PS51257">
    <property type="entry name" value="PROKAR_LIPOPROTEIN"/>
    <property type="match status" value="1"/>
</dbReference>
<dbReference type="RefSeq" id="WP_121976038.1">
    <property type="nucleotide sequence ID" value="NZ_OOGT01000440.1"/>
</dbReference>
<dbReference type="EMBL" id="OOGT01000440">
    <property type="protein sequence ID" value="SPL72663.1"/>
    <property type="molecule type" value="Genomic_DNA"/>
</dbReference>
<name>A0A2U3N4T1_9GAMM</name>